<evidence type="ECO:0000256" key="2">
    <source>
        <dbReference type="ARBA" id="ARBA00010004"/>
    </source>
</evidence>
<keyword evidence="7" id="KW-1005">Bacterial flagellum biogenesis</keyword>
<keyword evidence="6" id="KW-0145">Chemotaxis</keyword>
<evidence type="ECO:0000256" key="5">
    <source>
        <dbReference type="ARBA" id="ARBA00022475"/>
    </source>
</evidence>
<proteinExistence type="inferred from homology"/>
<keyword evidence="4" id="KW-0813">Transport</keyword>
<dbReference type="GO" id="GO:0005886">
    <property type="term" value="C:plasma membrane"/>
    <property type="evidence" value="ECO:0007669"/>
    <property type="project" value="UniProtKB-SubCell"/>
</dbReference>
<evidence type="ECO:0000256" key="3">
    <source>
        <dbReference type="ARBA" id="ARBA00020392"/>
    </source>
</evidence>
<dbReference type="GO" id="GO:0044781">
    <property type="term" value="P:bacterial-type flagellum organization"/>
    <property type="evidence" value="ECO:0007669"/>
    <property type="project" value="UniProtKB-KW"/>
</dbReference>
<keyword evidence="5" id="KW-1003">Cell membrane</keyword>
<keyword evidence="11" id="KW-0175">Coiled coil</keyword>
<dbReference type="RefSeq" id="WP_245825863.1">
    <property type="nucleotide sequence ID" value="NZ_FJNE01000013.1"/>
</dbReference>
<sequence>MSKYQFSMEKILDWRMEKESDAKKAVLQAQRMMQQQQTKLQHLINENTKVKHDHMKVTEINSLRYSHYLKTVIDEKIIAQKNLIDKANFDLEKAQNELLQAHQDRKAMEKLKEKEYMAVIDSEKMAEQRQLDEIATLNYKRVFY</sequence>
<evidence type="ECO:0000256" key="9">
    <source>
        <dbReference type="ARBA" id="ARBA00023136"/>
    </source>
</evidence>
<keyword evidence="8" id="KW-0653">Protein transport</keyword>
<dbReference type="GO" id="GO:0006935">
    <property type="term" value="P:chemotaxis"/>
    <property type="evidence" value="ECO:0007669"/>
    <property type="project" value="UniProtKB-KW"/>
</dbReference>
<dbReference type="GO" id="GO:0071973">
    <property type="term" value="P:bacterial-type flagellum-dependent cell motility"/>
    <property type="evidence" value="ECO:0007669"/>
    <property type="project" value="InterPro"/>
</dbReference>
<keyword evidence="12" id="KW-0966">Cell projection</keyword>
<dbReference type="EMBL" id="FJNE01000013">
    <property type="protein sequence ID" value="CZR02558.1"/>
    <property type="molecule type" value="Genomic_DNA"/>
</dbReference>
<comment type="subcellular location">
    <subcellularLocation>
        <location evidence="1">Cell membrane</location>
        <topology evidence="1">Peripheral membrane protein</topology>
        <orientation evidence="1">Cytoplasmic side</orientation>
    </subcellularLocation>
</comment>
<dbReference type="GO" id="GO:0009288">
    <property type="term" value="C:bacterial-type flagellum"/>
    <property type="evidence" value="ECO:0007669"/>
    <property type="project" value="InterPro"/>
</dbReference>
<evidence type="ECO:0000256" key="8">
    <source>
        <dbReference type="ARBA" id="ARBA00022927"/>
    </source>
</evidence>
<dbReference type="InterPro" id="IPR053716">
    <property type="entry name" value="Flag_assembly_chemotaxis_eff"/>
</dbReference>
<evidence type="ECO:0000256" key="1">
    <source>
        <dbReference type="ARBA" id="ARBA00004413"/>
    </source>
</evidence>
<protein>
    <recommendedName>
        <fullName evidence="3">Flagellar FliJ protein</fullName>
    </recommendedName>
</protein>
<evidence type="ECO:0000313" key="12">
    <source>
        <dbReference type="EMBL" id="CZR02558.1"/>
    </source>
</evidence>
<feature type="coiled-coil region" evidence="11">
    <location>
        <begin position="77"/>
        <end position="111"/>
    </location>
</feature>
<dbReference type="AlphaFoldDB" id="A0A143Z3R3"/>
<gene>
    <name evidence="12" type="ORF">Tpal_2762</name>
</gene>
<comment type="similarity">
    <text evidence="2">Belongs to the FliJ family.</text>
</comment>
<dbReference type="GO" id="GO:0015031">
    <property type="term" value="P:protein transport"/>
    <property type="evidence" value="ECO:0007669"/>
    <property type="project" value="UniProtKB-KW"/>
</dbReference>
<keyword evidence="13" id="KW-1185">Reference proteome</keyword>
<dbReference type="Proteomes" id="UP000242754">
    <property type="component" value="Unassembled WGS sequence"/>
</dbReference>
<dbReference type="InterPro" id="IPR012823">
    <property type="entry name" value="Flagell_FliJ"/>
</dbReference>
<evidence type="ECO:0000256" key="7">
    <source>
        <dbReference type="ARBA" id="ARBA00022795"/>
    </source>
</evidence>
<reference evidence="12 13" key="1">
    <citation type="submission" date="2016-02" db="EMBL/GenBank/DDBJ databases">
        <authorList>
            <person name="Wen L."/>
            <person name="He K."/>
            <person name="Yang H."/>
        </authorList>
    </citation>
    <scope>NUCLEOTIDE SEQUENCE [LARGE SCALE GENOMIC DNA]</scope>
    <source>
        <strain evidence="12">Trichococcus palustris</strain>
    </source>
</reference>
<evidence type="ECO:0000256" key="10">
    <source>
        <dbReference type="ARBA" id="ARBA00023225"/>
    </source>
</evidence>
<name>A0A143Z3R3_9LACT</name>
<keyword evidence="12" id="KW-0969">Cilium</keyword>
<keyword evidence="12" id="KW-0282">Flagellum</keyword>
<dbReference type="STRING" id="140314.SAMN04488076_12318"/>
<dbReference type="Gene3D" id="1.10.287.1700">
    <property type="match status" value="1"/>
</dbReference>
<dbReference type="NCBIfam" id="TIGR02473">
    <property type="entry name" value="flagell_FliJ"/>
    <property type="match status" value="1"/>
</dbReference>
<feature type="coiled-coil region" evidence="11">
    <location>
        <begin position="26"/>
        <end position="53"/>
    </location>
</feature>
<keyword evidence="10" id="KW-1006">Bacterial flagellum protein export</keyword>
<dbReference type="Pfam" id="PF02050">
    <property type="entry name" value="FliJ"/>
    <property type="match status" value="1"/>
</dbReference>
<evidence type="ECO:0000256" key="4">
    <source>
        <dbReference type="ARBA" id="ARBA00022448"/>
    </source>
</evidence>
<evidence type="ECO:0000256" key="6">
    <source>
        <dbReference type="ARBA" id="ARBA00022500"/>
    </source>
</evidence>
<evidence type="ECO:0000313" key="13">
    <source>
        <dbReference type="Proteomes" id="UP000242754"/>
    </source>
</evidence>
<evidence type="ECO:0000256" key="11">
    <source>
        <dbReference type="SAM" id="Coils"/>
    </source>
</evidence>
<organism evidence="12 13">
    <name type="scientific">Trichococcus palustris</name>
    <dbReference type="NCBI Taxonomy" id="140314"/>
    <lineage>
        <taxon>Bacteria</taxon>
        <taxon>Bacillati</taxon>
        <taxon>Bacillota</taxon>
        <taxon>Bacilli</taxon>
        <taxon>Lactobacillales</taxon>
        <taxon>Carnobacteriaceae</taxon>
        <taxon>Trichococcus</taxon>
    </lineage>
</organism>
<accession>A0A143Z3R3</accession>
<keyword evidence="9" id="KW-0472">Membrane</keyword>